<sequence length="446" mass="49971">MISPSELNTLPPSKINIEDSTTHTSTELSIHPTQAPYTDHIVQTNTAQPSIAASLAYYSYVSQSDNAQLAAPMAAQTDQQVVGTDDPHTPTADHQLSGPKTEQTQMTPINPFLLQGVNTAMYSNQGFMGATPRLSNVGFVDGMSDMTPDIHMRNSFYDESYLLSQGMPQLDADAMYLLGVTQRVEPGEPGPDNNWEGEECTDLLPGKHGGYIVTALHRRFRILLTVHDSRIGSCFLLNRGDGNANQGEEKSHRSVVPNRFRSAVTYLHRYFVCEYENRKYYVQACETGARVFNGTTPTSAWTNALKFYCPHRKNPRLAGPLYFGLALRPIQEACPGMVYVARKKGSRTTTQRMGDDDEQDEDMTSTGGRMSDYPMYAQDVLDGDVEGKDNQNGLSNSQALLQQQMYQQQCLQWQFYNMQAAQQYRQQTMQSEQQKKEEGEKETKTE</sequence>
<dbReference type="EMBL" id="JARBJD010000105">
    <property type="protein sequence ID" value="KAK2952343.1"/>
    <property type="molecule type" value="Genomic_DNA"/>
</dbReference>
<feature type="region of interest" description="Disordered" evidence="1">
    <location>
        <begin position="1"/>
        <end position="27"/>
    </location>
</feature>
<gene>
    <name evidence="2" type="ORF">BLNAU_12753</name>
</gene>
<evidence type="ECO:0000256" key="1">
    <source>
        <dbReference type="SAM" id="MobiDB-lite"/>
    </source>
</evidence>
<comment type="caution">
    <text evidence="2">The sequence shown here is derived from an EMBL/GenBank/DDBJ whole genome shotgun (WGS) entry which is preliminary data.</text>
</comment>
<reference evidence="2 3" key="1">
    <citation type="journal article" date="2022" name="bioRxiv">
        <title>Genomics of Preaxostyla Flagellates Illuminates Evolutionary Transitions and the Path Towards Mitochondrial Loss.</title>
        <authorList>
            <person name="Novak L.V.F."/>
            <person name="Treitli S.C."/>
            <person name="Pyrih J."/>
            <person name="Halakuc P."/>
            <person name="Pipaliya S.V."/>
            <person name="Vacek V."/>
            <person name="Brzon O."/>
            <person name="Soukal P."/>
            <person name="Eme L."/>
            <person name="Dacks J.B."/>
            <person name="Karnkowska A."/>
            <person name="Elias M."/>
            <person name="Hampl V."/>
        </authorList>
    </citation>
    <scope>NUCLEOTIDE SEQUENCE [LARGE SCALE GENOMIC DNA]</scope>
    <source>
        <strain evidence="2">NAU3</strain>
        <tissue evidence="2">Gut</tissue>
    </source>
</reference>
<feature type="region of interest" description="Disordered" evidence="1">
    <location>
        <begin position="424"/>
        <end position="446"/>
    </location>
</feature>
<organism evidence="2 3">
    <name type="scientific">Blattamonas nauphoetae</name>
    <dbReference type="NCBI Taxonomy" id="2049346"/>
    <lineage>
        <taxon>Eukaryota</taxon>
        <taxon>Metamonada</taxon>
        <taxon>Preaxostyla</taxon>
        <taxon>Oxymonadida</taxon>
        <taxon>Blattamonas</taxon>
    </lineage>
</organism>
<feature type="compositionally biased region" description="Basic and acidic residues" evidence="1">
    <location>
        <begin position="433"/>
        <end position="446"/>
    </location>
</feature>
<proteinExistence type="predicted"/>
<feature type="compositionally biased region" description="Polar residues" evidence="1">
    <location>
        <begin position="1"/>
        <end position="11"/>
    </location>
</feature>
<keyword evidence="3" id="KW-1185">Reference proteome</keyword>
<evidence type="ECO:0000313" key="2">
    <source>
        <dbReference type="EMBL" id="KAK2952343.1"/>
    </source>
</evidence>
<feature type="region of interest" description="Disordered" evidence="1">
    <location>
        <begin position="345"/>
        <end position="374"/>
    </location>
</feature>
<evidence type="ECO:0000313" key="3">
    <source>
        <dbReference type="Proteomes" id="UP001281761"/>
    </source>
</evidence>
<protein>
    <submittedName>
        <fullName evidence="2">Uncharacterized protein</fullName>
    </submittedName>
</protein>
<feature type="compositionally biased region" description="Polar residues" evidence="1">
    <location>
        <begin position="92"/>
        <end position="105"/>
    </location>
</feature>
<name>A0ABQ9XIV0_9EUKA</name>
<feature type="region of interest" description="Disordered" evidence="1">
    <location>
        <begin position="81"/>
        <end position="105"/>
    </location>
</feature>
<accession>A0ABQ9XIV0</accession>
<dbReference type="Proteomes" id="UP001281761">
    <property type="component" value="Unassembled WGS sequence"/>
</dbReference>